<evidence type="ECO:0000256" key="3">
    <source>
        <dbReference type="ARBA" id="ARBA00024356"/>
    </source>
</evidence>
<keyword evidence="4" id="KW-0326">Glycosidase</keyword>
<dbReference type="HOGENOM" id="CLU_273303_0_0_9"/>
<dbReference type="Pfam" id="PF04041">
    <property type="entry name" value="Glyco_hydro_130"/>
    <property type="match status" value="1"/>
</dbReference>
<organism evidence="4 5">
    <name type="scientific">Syntrophothermus lipocalidus (strain DSM 12680 / TGB-C1)</name>
    <dbReference type="NCBI Taxonomy" id="643648"/>
    <lineage>
        <taxon>Bacteria</taxon>
        <taxon>Bacillati</taxon>
        <taxon>Bacillota</taxon>
        <taxon>Clostridia</taxon>
        <taxon>Eubacteriales</taxon>
        <taxon>Syntrophomonadaceae</taxon>
        <taxon>Syntrophothermus</taxon>
    </lineage>
</organism>
<dbReference type="PANTHER" id="PTHR34106:SF5">
    <property type="entry name" value="GLYCOSIDASE"/>
    <property type="match status" value="1"/>
</dbReference>
<dbReference type="Gene3D" id="2.115.10.20">
    <property type="entry name" value="Glycosyl hydrolase domain, family 43"/>
    <property type="match status" value="1"/>
</dbReference>
<dbReference type="KEGG" id="slp:Slip_1775"/>
<dbReference type="InterPro" id="IPR029044">
    <property type="entry name" value="Nucleotide-diphossugar_trans"/>
</dbReference>
<sequence>MSSEQSAILEALFDQSIEEAAKQVQTMQDVDLIIGIPFYNEKEVLPEVLALVQKGLQDIEPLRAALLLCVGDPAGAEVLEVINQAGLNVPFCGFLMKPGINGRGSSIRAIIEIANLLTADLVILAADLKQEGLRGFQPDWIRRLLTPIREEHDLAVGNFERHHFEDVIGGLFAAPLLETYYGYRFQDPLSGVYAMSHDLVENYAIEIKFWTDITQGYGIDPWLVTRAIIWNKKICEVKLGAKLAAASLEKVNYVFKETAASLFTCLKKDEDYWTARPSSIARTPDISGCEYRDTPYAASFSLRDLVLTFKRSFNHYNVLYRKTLPQEVYNVLEKIVYTPTRDFNHTDPVCSFNANIWAQLVNRFLIHYWFDNGIQRDDILNALTFAFDGRLACFVSELTEIEESFGKTAVPVSLPTFMKAAANALKTQQSDEFRELKEDFTKTWLEKAQEIKPPLTPTYYLEFIPGMPVILPKRIEGRGGRVVWTEGVFNRLQNKYQDAFNRFITSGLGLAQDADPGTIVRALRDFMYELEIVLERMIPGDLYAEEGAEAVVQGIFGLMPIPKMFSIKTDVFKEMLLRFPPLNVIIPAGFKTARELIDNMDARDATSLANLMENRKYVDRALLWILDNITPEDMAEVDIKPIVLGSKVLGGTVRQGSISDINKITTRITVNPLSKGLGGEFPRLRYCLHILRHIMIAQNYSLLWKTYAREKKNLGEKIRNSLIGRYQTDAFSAHNIFENSHHRALVNMLRELAQKLCTQDQLDNARALELMAESYGLSQILDDGTFLPCSAWTWASYSYKGGKGIPTPLSSHVEEKWFNHDLLEDIYSELGYDVQDIMQLTVQLIGEGKASENLLQALVGGIPKDVIVVPQEMADYPPAKPLVRYEGNPILSPIKDHPWESKYVLNAGTFRLKDKVYILYRAYGDDEVSRIGLAISEGYNILERLPEPVYFPADAKEKKGCEDPRVVVIDNELYMVYTAYDGQIAQIAAASISLDDFLNRRFDRWKRIGLAFEDIWNKDAIIFPEKINNKYVIYHRIEPSVWVSYMDELAFPVPKEKHAIIFGPRSGRMWDSLKIGAGTQPIKTRYGWLMIYHGVDRNRVYRLGVILVDHNNPARVLYRSPNPILSPETEYEIGKPGESWVPNVVFTCGAVPVEDKPVLGAEDEILVYYGAADTHVCVASGKVGDLIPEPVRKSITCSVV</sequence>
<dbReference type="CDD" id="cd18614">
    <property type="entry name" value="GH130"/>
    <property type="match status" value="1"/>
</dbReference>
<dbReference type="GO" id="GO:0016757">
    <property type="term" value="F:glycosyltransferase activity"/>
    <property type="evidence" value="ECO:0007669"/>
    <property type="project" value="UniProtKB-KW"/>
</dbReference>
<comment type="similarity">
    <text evidence="3">Belongs to the glycosyl hydrolase 130 family.</text>
</comment>
<reference evidence="4 5" key="2">
    <citation type="journal article" date="2010" name="Stand. Genomic Sci.">
        <title>Complete genome sequence of Syntrophothermus lipocalidus type strain (TGB-C1).</title>
        <authorList>
            <person name="Djao O.D."/>
            <person name="Zhang X."/>
            <person name="Lucas S."/>
            <person name="Lapidus A."/>
            <person name="Del Rio T.G."/>
            <person name="Nolan M."/>
            <person name="Tice H."/>
            <person name="Cheng J.F."/>
            <person name="Han C."/>
            <person name="Tapia R."/>
            <person name="Goodwin L."/>
            <person name="Pitluck S."/>
            <person name="Liolios K."/>
            <person name="Ivanova N."/>
            <person name="Mavromatis K."/>
            <person name="Mikhailova N."/>
            <person name="Ovchinnikova G."/>
            <person name="Pati A."/>
            <person name="Brambilla E."/>
            <person name="Chen A."/>
            <person name="Palaniappan K."/>
            <person name="Land M."/>
            <person name="Hauser L."/>
            <person name="Chang Y.J."/>
            <person name="Jeffries C.D."/>
            <person name="Rohde M."/>
            <person name="Sikorski J."/>
            <person name="Spring S."/>
            <person name="Goker M."/>
            <person name="Detter J.C."/>
            <person name="Woyke T."/>
            <person name="Bristow J."/>
            <person name="Eisen J.A."/>
            <person name="Markowitz V."/>
            <person name="Hugenholtz P."/>
            <person name="Kyrpides N.C."/>
            <person name="Klenk H.P."/>
        </authorList>
    </citation>
    <scope>NUCLEOTIDE SEQUENCE [LARGE SCALE GENOMIC DNA]</scope>
    <source>
        <strain evidence="5">DSM 12680 / TGB-C1</strain>
    </source>
</reference>
<dbReference type="InterPro" id="IPR023296">
    <property type="entry name" value="Glyco_hydro_beta-prop_sf"/>
</dbReference>
<keyword evidence="2" id="KW-0808">Transferase</keyword>
<evidence type="ECO:0000313" key="5">
    <source>
        <dbReference type="Proteomes" id="UP000000378"/>
    </source>
</evidence>
<dbReference type="SUPFAM" id="SSF75005">
    <property type="entry name" value="Arabinanase/levansucrase/invertase"/>
    <property type="match status" value="1"/>
</dbReference>
<dbReference type="eggNOG" id="COG2152">
    <property type="taxonomic scope" value="Bacteria"/>
</dbReference>
<dbReference type="STRING" id="643648.Slip_1775"/>
<name>D7CP95_SYNLT</name>
<evidence type="ECO:0000313" key="4">
    <source>
        <dbReference type="EMBL" id="ADI02530.1"/>
    </source>
</evidence>
<keyword evidence="1" id="KW-0328">Glycosyltransferase</keyword>
<dbReference type="InterPro" id="IPR007184">
    <property type="entry name" value="Mannoside_phosphorylase"/>
</dbReference>
<proteinExistence type="inferred from homology"/>
<dbReference type="Gene3D" id="3.90.550.10">
    <property type="entry name" value="Spore Coat Polysaccharide Biosynthesis Protein SpsA, Chain A"/>
    <property type="match status" value="1"/>
</dbReference>
<accession>D7CP95</accession>
<dbReference type="RefSeq" id="WP_013175932.1">
    <property type="nucleotide sequence ID" value="NC_014220.1"/>
</dbReference>
<dbReference type="OrthoDB" id="9759709at2"/>
<dbReference type="SUPFAM" id="SSF53448">
    <property type="entry name" value="Nucleotide-diphospho-sugar transferases"/>
    <property type="match status" value="1"/>
</dbReference>
<dbReference type="CAZy" id="GT2">
    <property type="family name" value="Glycosyltransferase Family 2"/>
</dbReference>
<dbReference type="GO" id="GO:0016798">
    <property type="term" value="F:hydrolase activity, acting on glycosyl bonds"/>
    <property type="evidence" value="ECO:0007669"/>
    <property type="project" value="UniProtKB-KW"/>
</dbReference>
<dbReference type="CAZy" id="GH130">
    <property type="family name" value="Glycoside Hydrolase Family 130"/>
</dbReference>
<keyword evidence="4" id="KW-0378">Hydrolase</keyword>
<dbReference type="eggNOG" id="COG1215">
    <property type="taxonomic scope" value="Bacteria"/>
</dbReference>
<reference evidence="5" key="1">
    <citation type="journal article" date="2010" name="Stand. Genomic Sci.">
        <title>Complete genome sequence of Syntrophothermus lipocalidus type strain (TGB-C1T).</title>
        <authorList>
            <consortium name="US DOE Joint Genome Institute (JGI-PGF)"/>
            <person name="Djao O."/>
            <person name="Zhang X."/>
            <person name="Lucas S."/>
            <person name="Lapidus A."/>
            <person name="Glavina Del Rio T."/>
            <person name="Nolan M."/>
            <person name="Tice H."/>
            <person name="Cheng J."/>
            <person name="Han C."/>
            <person name="Tapia R."/>
            <person name="Goodwin L."/>
            <person name="Pitluck S."/>
            <person name="Liolios K."/>
            <person name="Ivanova N."/>
            <person name="Mavromatis K."/>
            <person name="Mikhailova N."/>
            <person name="Ovchinnikova G."/>
            <person name="Pati A."/>
            <person name="Brambilla E."/>
            <person name="Chen A."/>
            <person name="Palaniappan K."/>
            <person name="Land M."/>
            <person name="Hauser L."/>
            <person name="Chang Y."/>
            <person name="Jeffries C."/>
            <person name="Rohde M."/>
            <person name="Sikorski J."/>
            <person name="Spring S."/>
            <person name="Goker M."/>
            <person name="Detter J."/>
            <person name="Woyke T."/>
            <person name="Bristow J."/>
            <person name="Eisen J."/>
            <person name="Markowitz V."/>
            <person name="Hugenholtz P."/>
            <person name="Kyrpides N."/>
            <person name="Klenk H."/>
        </authorList>
    </citation>
    <scope>NUCLEOTIDE SEQUENCE [LARGE SCALE GENOMIC DNA]</scope>
    <source>
        <strain evidence="5">DSM 12680 / TGB-C1</strain>
    </source>
</reference>
<evidence type="ECO:0000256" key="1">
    <source>
        <dbReference type="ARBA" id="ARBA00022676"/>
    </source>
</evidence>
<dbReference type="PANTHER" id="PTHR34106">
    <property type="entry name" value="GLYCOSIDASE"/>
    <property type="match status" value="1"/>
</dbReference>
<evidence type="ECO:0000256" key="2">
    <source>
        <dbReference type="ARBA" id="ARBA00022679"/>
    </source>
</evidence>
<protein>
    <submittedName>
        <fullName evidence="4">Glycosidase-related protein</fullName>
    </submittedName>
</protein>
<gene>
    <name evidence="4" type="ordered locus">Slip_1775</name>
</gene>
<dbReference type="EMBL" id="CP002048">
    <property type="protein sequence ID" value="ADI02530.1"/>
    <property type="molecule type" value="Genomic_DNA"/>
</dbReference>
<keyword evidence="5" id="KW-1185">Reference proteome</keyword>
<dbReference type="Proteomes" id="UP000000378">
    <property type="component" value="Chromosome"/>
</dbReference>
<dbReference type="AlphaFoldDB" id="D7CP95"/>